<dbReference type="InterPro" id="IPR025510">
    <property type="entry name" value="DUF4397"/>
</dbReference>
<protein>
    <recommendedName>
        <fullName evidence="2">DUF4397 domain-containing protein</fullName>
    </recommendedName>
</protein>
<dbReference type="Pfam" id="PF14344">
    <property type="entry name" value="DUF4397"/>
    <property type="match status" value="1"/>
</dbReference>
<evidence type="ECO:0000313" key="4">
    <source>
        <dbReference type="Proteomes" id="UP000589620"/>
    </source>
</evidence>
<gene>
    <name evidence="3" type="ORF">BJ963_003426</name>
</gene>
<keyword evidence="1" id="KW-0732">Signal</keyword>
<dbReference type="RefSeq" id="WP_179457693.1">
    <property type="nucleotide sequence ID" value="NZ_BAAAPX010000001.1"/>
</dbReference>
<evidence type="ECO:0000313" key="3">
    <source>
        <dbReference type="EMBL" id="NYD75907.1"/>
    </source>
</evidence>
<feature type="signal peptide" evidence="1">
    <location>
        <begin position="1"/>
        <end position="28"/>
    </location>
</feature>
<evidence type="ECO:0000256" key="1">
    <source>
        <dbReference type="SAM" id="SignalP"/>
    </source>
</evidence>
<sequence length="244" mass="24910">MTRTRKWRIGVAIGAALALIGVAAPANAAPHPSTWRPFGVSQVSVFHGVPATPVDVYVNGLRVLNDFQPGTVAGPYLLPSGTYRLAITAADARSDRNPVIGPVTVSFARNTSYTVAAHLTPNGAPTASVFTNDLSVSPSGTGRLVVRHTAAAPAVDVLAGGTPVITGLTNPNQAALVLPAGTVDASVALAGTTAPVIGPAAVPVKAKTDTIVYAWGSASAGTLTVAVQSLRQGRLFDVPWMLHR</sequence>
<comment type="caution">
    <text evidence="3">The sequence shown here is derived from an EMBL/GenBank/DDBJ whole genome shotgun (WGS) entry which is preliminary data.</text>
</comment>
<proteinExistence type="predicted"/>
<name>A0A852T3Z8_9MICO</name>
<dbReference type="EMBL" id="JACCBJ010000001">
    <property type="protein sequence ID" value="NYD75907.1"/>
    <property type="molecule type" value="Genomic_DNA"/>
</dbReference>
<dbReference type="Proteomes" id="UP000589620">
    <property type="component" value="Unassembled WGS sequence"/>
</dbReference>
<keyword evidence="4" id="KW-1185">Reference proteome</keyword>
<feature type="domain" description="DUF4397" evidence="2">
    <location>
        <begin position="41"/>
        <end position="157"/>
    </location>
</feature>
<organism evidence="3 4">
    <name type="scientific">Leifsonia soli</name>
    <dbReference type="NCBI Taxonomy" id="582665"/>
    <lineage>
        <taxon>Bacteria</taxon>
        <taxon>Bacillati</taxon>
        <taxon>Actinomycetota</taxon>
        <taxon>Actinomycetes</taxon>
        <taxon>Micrococcales</taxon>
        <taxon>Microbacteriaceae</taxon>
        <taxon>Leifsonia</taxon>
    </lineage>
</organism>
<reference evidence="3 4" key="1">
    <citation type="submission" date="2020-07" db="EMBL/GenBank/DDBJ databases">
        <title>Sequencing the genomes of 1000 actinobacteria strains.</title>
        <authorList>
            <person name="Klenk H.-P."/>
        </authorList>
    </citation>
    <scope>NUCLEOTIDE SEQUENCE [LARGE SCALE GENOMIC DNA]</scope>
    <source>
        <strain evidence="3 4">DSM 23871</strain>
    </source>
</reference>
<evidence type="ECO:0000259" key="2">
    <source>
        <dbReference type="Pfam" id="PF14344"/>
    </source>
</evidence>
<feature type="chain" id="PRO_5032999036" description="DUF4397 domain-containing protein" evidence="1">
    <location>
        <begin position="29"/>
        <end position="244"/>
    </location>
</feature>
<dbReference type="AlphaFoldDB" id="A0A852T3Z8"/>
<accession>A0A852T3Z8</accession>